<dbReference type="AlphaFoldDB" id="A0A136IRA6"/>
<organism evidence="2 3">
    <name type="scientific">Microdochium bolleyi</name>
    <dbReference type="NCBI Taxonomy" id="196109"/>
    <lineage>
        <taxon>Eukaryota</taxon>
        <taxon>Fungi</taxon>
        <taxon>Dikarya</taxon>
        <taxon>Ascomycota</taxon>
        <taxon>Pezizomycotina</taxon>
        <taxon>Sordariomycetes</taxon>
        <taxon>Xylariomycetidae</taxon>
        <taxon>Xylariales</taxon>
        <taxon>Microdochiaceae</taxon>
        <taxon>Microdochium</taxon>
    </lineage>
</organism>
<evidence type="ECO:0000256" key="1">
    <source>
        <dbReference type="SAM" id="SignalP"/>
    </source>
</evidence>
<dbReference type="InParanoid" id="A0A136IRA6"/>
<feature type="signal peptide" evidence="1">
    <location>
        <begin position="1"/>
        <end position="23"/>
    </location>
</feature>
<sequence>MAKHSGCVLLLATTLELAKTVAAWPQLSAKNDSIVDVAFNADYDATGRVTLPGFDLSGPFPGSRSATWSLELNVTQHGTMPASALNSTSATVADYLDDFANNTTILTTSLIPPPPGEPGALFDSNGSWIVDSDMVGNAWKVSIISWMLDRVPTVTSGNDVEHGSCPLGMISDSCMERVRKAVMEKPNVVESRALLRSIPSCGPLYSNRAIAGTAPMNSSFLGGTTLFWGFPNKADMYNVLGAKTVPVLIVWGRRDGPGRLPEEHVQWACVKADRARAGASLPTGGSGRAAAGVRLGWHAAVVAIVVGLGIAA</sequence>
<dbReference type="EMBL" id="KQ964262">
    <property type="protein sequence ID" value="KXJ87398.1"/>
    <property type="molecule type" value="Genomic_DNA"/>
</dbReference>
<keyword evidence="3" id="KW-1185">Reference proteome</keyword>
<reference evidence="3" key="1">
    <citation type="submission" date="2016-02" db="EMBL/GenBank/DDBJ databases">
        <title>Draft genome sequence of Microdochium bolleyi, a fungal endophyte of beachgrass.</title>
        <authorList>
            <consortium name="DOE Joint Genome Institute"/>
            <person name="David A.S."/>
            <person name="May G."/>
            <person name="Haridas S."/>
            <person name="Lim J."/>
            <person name="Wang M."/>
            <person name="Labutti K."/>
            <person name="Lipzen A."/>
            <person name="Barry K."/>
            <person name="Grigoriev I.V."/>
        </authorList>
    </citation>
    <scope>NUCLEOTIDE SEQUENCE [LARGE SCALE GENOMIC DNA]</scope>
    <source>
        <strain evidence="3">J235TASD1</strain>
    </source>
</reference>
<proteinExistence type="predicted"/>
<feature type="chain" id="PRO_5007293004" evidence="1">
    <location>
        <begin position="24"/>
        <end position="312"/>
    </location>
</feature>
<dbReference type="STRING" id="196109.A0A136IRA6"/>
<gene>
    <name evidence="2" type="ORF">Micbo1qcDRAFT_208023</name>
</gene>
<dbReference type="Proteomes" id="UP000070501">
    <property type="component" value="Unassembled WGS sequence"/>
</dbReference>
<protein>
    <submittedName>
        <fullName evidence="2">Uncharacterized protein</fullName>
    </submittedName>
</protein>
<dbReference type="PROSITE" id="PS00436">
    <property type="entry name" value="PEROXIDASE_2"/>
    <property type="match status" value="1"/>
</dbReference>
<dbReference type="OrthoDB" id="4526039at2759"/>
<evidence type="ECO:0000313" key="2">
    <source>
        <dbReference type="EMBL" id="KXJ87398.1"/>
    </source>
</evidence>
<accession>A0A136IRA6</accession>
<evidence type="ECO:0000313" key="3">
    <source>
        <dbReference type="Proteomes" id="UP000070501"/>
    </source>
</evidence>
<keyword evidence="1" id="KW-0732">Signal</keyword>
<dbReference type="GO" id="GO:0004601">
    <property type="term" value="F:peroxidase activity"/>
    <property type="evidence" value="ECO:0007669"/>
    <property type="project" value="InterPro"/>
</dbReference>
<name>A0A136IRA6_9PEZI</name>
<dbReference type="InterPro" id="IPR019794">
    <property type="entry name" value="Peroxidases_AS"/>
</dbReference>